<organism evidence="2 3">
    <name type="scientific">Solanum pinnatisectum</name>
    <name type="common">tansyleaf nightshade</name>
    <dbReference type="NCBI Taxonomy" id="50273"/>
    <lineage>
        <taxon>Eukaryota</taxon>
        <taxon>Viridiplantae</taxon>
        <taxon>Streptophyta</taxon>
        <taxon>Embryophyta</taxon>
        <taxon>Tracheophyta</taxon>
        <taxon>Spermatophyta</taxon>
        <taxon>Magnoliopsida</taxon>
        <taxon>eudicotyledons</taxon>
        <taxon>Gunneridae</taxon>
        <taxon>Pentapetalae</taxon>
        <taxon>asterids</taxon>
        <taxon>lamiids</taxon>
        <taxon>Solanales</taxon>
        <taxon>Solanaceae</taxon>
        <taxon>Solanoideae</taxon>
        <taxon>Solaneae</taxon>
        <taxon>Solanum</taxon>
    </lineage>
</organism>
<feature type="compositionally biased region" description="Polar residues" evidence="1">
    <location>
        <begin position="1"/>
        <end position="14"/>
    </location>
</feature>
<feature type="compositionally biased region" description="Basic and acidic residues" evidence="1">
    <location>
        <begin position="16"/>
        <end position="25"/>
    </location>
</feature>
<accession>A0AAV9LGW8</accession>
<protein>
    <submittedName>
        <fullName evidence="2">Uncharacterized protein</fullName>
    </submittedName>
</protein>
<proteinExistence type="predicted"/>
<dbReference type="AlphaFoldDB" id="A0AAV9LGW8"/>
<name>A0AAV9LGW8_9SOLN</name>
<comment type="caution">
    <text evidence="2">The sequence shown here is derived from an EMBL/GenBank/DDBJ whole genome shotgun (WGS) entry which is preliminary data.</text>
</comment>
<gene>
    <name evidence="2" type="ORF">R3W88_027437</name>
</gene>
<sequence length="310" mass="35427">MKDVSELQSSNANIHHTAEITEHKKNSTTLGTISSETREVIDTLIVDLGKLPIPIKPVSAVNSHELIGSHSFLSDSQLSIDISITEIVVQSDTNTPLAHNMMPSKNFKSPYLTLLGSSEKGKEVMEDVIRPYFSFEGYEITNQPPSYLIDEYIQWVTRGLLKSHANKKPSEDKYRARASSLGFKMMDFVSLIFYFHHFSFQMYNYVSNVLCSTSMLFFTTFVKTSKLRSINQYRYTTVNCLFSTHIYNTYERYYNNEADDNISTQEHIDCVSVVSIHKRSIINIMKGFSIPVGLSWHLMDDVYIPISYDG</sequence>
<dbReference type="Proteomes" id="UP001311915">
    <property type="component" value="Unassembled WGS sequence"/>
</dbReference>
<evidence type="ECO:0000313" key="3">
    <source>
        <dbReference type="Proteomes" id="UP001311915"/>
    </source>
</evidence>
<reference evidence="2 3" key="1">
    <citation type="submission" date="2023-10" db="EMBL/GenBank/DDBJ databases">
        <title>Genome-Wide Identification Analysis in wild type Solanum Pinnatisectum Reveals Some Genes Defensing Phytophthora Infestans.</title>
        <authorList>
            <person name="Sun C."/>
        </authorList>
    </citation>
    <scope>NUCLEOTIDE SEQUENCE [LARGE SCALE GENOMIC DNA]</scope>
    <source>
        <strain evidence="2">LQN</strain>
        <tissue evidence="2">Leaf</tissue>
    </source>
</reference>
<keyword evidence="3" id="KW-1185">Reference proteome</keyword>
<evidence type="ECO:0000313" key="2">
    <source>
        <dbReference type="EMBL" id="KAK4724658.1"/>
    </source>
</evidence>
<dbReference type="EMBL" id="JAWPEI010000006">
    <property type="protein sequence ID" value="KAK4724658.1"/>
    <property type="molecule type" value="Genomic_DNA"/>
</dbReference>
<feature type="region of interest" description="Disordered" evidence="1">
    <location>
        <begin position="1"/>
        <end position="30"/>
    </location>
</feature>
<evidence type="ECO:0000256" key="1">
    <source>
        <dbReference type="SAM" id="MobiDB-lite"/>
    </source>
</evidence>